<organism evidence="5 6">
    <name type="scientific">Herbiconiux daphne</name>
    <dbReference type="NCBI Taxonomy" id="2970914"/>
    <lineage>
        <taxon>Bacteria</taxon>
        <taxon>Bacillati</taxon>
        <taxon>Actinomycetota</taxon>
        <taxon>Actinomycetes</taxon>
        <taxon>Micrococcales</taxon>
        <taxon>Microbacteriaceae</taxon>
        <taxon>Herbiconiux</taxon>
    </lineage>
</organism>
<keyword evidence="6" id="KW-1185">Reference proteome</keyword>
<feature type="signal peptide" evidence="3">
    <location>
        <begin position="1"/>
        <end position="22"/>
    </location>
</feature>
<protein>
    <submittedName>
        <fullName evidence="5">ABC transporter substrate-binding protein</fullName>
    </submittedName>
</protein>
<comment type="caution">
    <text evidence="5">The sequence shown here is derived from an EMBL/GenBank/DDBJ whole genome shotgun (WGS) entry which is preliminary data.</text>
</comment>
<dbReference type="InterPro" id="IPR028081">
    <property type="entry name" value="Leu-bd"/>
</dbReference>
<evidence type="ECO:0000313" key="6">
    <source>
        <dbReference type="Proteomes" id="UP001165586"/>
    </source>
</evidence>
<dbReference type="Pfam" id="PF13458">
    <property type="entry name" value="Peripla_BP_6"/>
    <property type="match status" value="1"/>
</dbReference>
<name>A0ABT2H3P5_9MICO</name>
<keyword evidence="2 3" id="KW-0732">Signal</keyword>
<feature type="domain" description="Leucine-binding protein" evidence="4">
    <location>
        <begin position="59"/>
        <end position="370"/>
    </location>
</feature>
<dbReference type="PROSITE" id="PS51257">
    <property type="entry name" value="PROKAR_LIPOPROTEIN"/>
    <property type="match status" value="1"/>
</dbReference>
<accession>A0ABT2H3P5</accession>
<sequence length="417" mass="42768">MNRSRQRSLAVIAAVGLVGALAACSSSGGSPDAGASSAPTGSDVNVWTTYPANVNSDQIGAGVKAGVRAINADGGLAGHNVVVKECKSDLTPQGEIACFQQAVDDPDAVALISPLVITAGDDTDAIIEEAGLPAINSNPDTPAALKGAMQFPLGQNLYDQPGCAVLGGDAVGAKSITLAVSETPNAQEQAADAAALVEARGVTTETLTFPVSTTDISPYVQQAIDTDADLIMPAAPPQLMGAWITAQGRSGYEGAMCVSDGLAPYQVLAGLGPDISDIYLTGSFPEVTWDYPLLDEFNKQAQAEVDAGDALASPAPENNPNLVFRGWLGAYALAQAAENLSGDELTKEALVEALNSTTVTFGPEGDAPMPPIDFSVPNPNPDMPRQFNTGVILKKWNPETVTIDPVGDGLPVPGDEL</sequence>
<dbReference type="EMBL" id="JANLCJ010000004">
    <property type="protein sequence ID" value="MCS5734553.1"/>
    <property type="molecule type" value="Genomic_DNA"/>
</dbReference>
<dbReference type="RefSeq" id="WP_259539417.1">
    <property type="nucleotide sequence ID" value="NZ_JANLCJ010000004.1"/>
</dbReference>
<gene>
    <name evidence="5" type="ORF">N1032_12465</name>
</gene>
<feature type="chain" id="PRO_5047175669" evidence="3">
    <location>
        <begin position="23"/>
        <end position="417"/>
    </location>
</feature>
<dbReference type="InterPro" id="IPR028082">
    <property type="entry name" value="Peripla_BP_I"/>
</dbReference>
<reference evidence="5" key="1">
    <citation type="submission" date="2022-08" db="EMBL/GenBank/DDBJ databases">
        <authorList>
            <person name="Deng Y."/>
            <person name="Han X.-F."/>
            <person name="Zhang Y.-Q."/>
        </authorList>
    </citation>
    <scope>NUCLEOTIDE SEQUENCE</scope>
    <source>
        <strain evidence="5">CPCC 203386</strain>
    </source>
</reference>
<proteinExistence type="inferred from homology"/>
<dbReference type="SUPFAM" id="SSF53822">
    <property type="entry name" value="Periplasmic binding protein-like I"/>
    <property type="match status" value="1"/>
</dbReference>
<evidence type="ECO:0000256" key="1">
    <source>
        <dbReference type="ARBA" id="ARBA00010062"/>
    </source>
</evidence>
<dbReference type="Proteomes" id="UP001165586">
    <property type="component" value="Unassembled WGS sequence"/>
</dbReference>
<comment type="similarity">
    <text evidence="1">Belongs to the leucine-binding protein family.</text>
</comment>
<evidence type="ECO:0000313" key="5">
    <source>
        <dbReference type="EMBL" id="MCS5734553.1"/>
    </source>
</evidence>
<dbReference type="Gene3D" id="3.40.50.2300">
    <property type="match status" value="2"/>
</dbReference>
<evidence type="ECO:0000259" key="4">
    <source>
        <dbReference type="Pfam" id="PF13458"/>
    </source>
</evidence>
<evidence type="ECO:0000256" key="2">
    <source>
        <dbReference type="ARBA" id="ARBA00022729"/>
    </source>
</evidence>
<evidence type="ECO:0000256" key="3">
    <source>
        <dbReference type="SAM" id="SignalP"/>
    </source>
</evidence>